<evidence type="ECO:0008006" key="4">
    <source>
        <dbReference type="Google" id="ProtNLM"/>
    </source>
</evidence>
<keyword evidence="1" id="KW-0472">Membrane</keyword>
<organism evidence="2 3">
    <name type="scientific">Streptococcus porcorum</name>
    <dbReference type="NCBI Taxonomy" id="701526"/>
    <lineage>
        <taxon>Bacteria</taxon>
        <taxon>Bacillati</taxon>
        <taxon>Bacillota</taxon>
        <taxon>Bacilli</taxon>
        <taxon>Lactobacillales</taxon>
        <taxon>Streptococcaceae</taxon>
        <taxon>Streptococcus</taxon>
    </lineage>
</organism>
<keyword evidence="3" id="KW-1185">Reference proteome</keyword>
<keyword evidence="1" id="KW-0812">Transmembrane</keyword>
<dbReference type="EMBL" id="JBEPLN010000014">
    <property type="protein sequence ID" value="MET3634398.1"/>
    <property type="molecule type" value="Genomic_DNA"/>
</dbReference>
<proteinExistence type="predicted"/>
<accession>A0ABV2JGP5</accession>
<dbReference type="RefSeq" id="WP_354368724.1">
    <property type="nucleotide sequence ID" value="NZ_JBEPLN010000014.1"/>
</dbReference>
<evidence type="ECO:0000313" key="2">
    <source>
        <dbReference type="EMBL" id="MET3634398.1"/>
    </source>
</evidence>
<evidence type="ECO:0000313" key="3">
    <source>
        <dbReference type="Proteomes" id="UP001549037"/>
    </source>
</evidence>
<sequence length="47" mass="5310">MKKEYIAFLSAAILIIYGLLTQKFLFVGLGITFILIGIAEILRNKNH</sequence>
<protein>
    <recommendedName>
        <fullName evidence="4">Lipoprotein</fullName>
    </recommendedName>
</protein>
<keyword evidence="1" id="KW-1133">Transmembrane helix</keyword>
<comment type="caution">
    <text evidence="2">The sequence shown here is derived from an EMBL/GenBank/DDBJ whole genome shotgun (WGS) entry which is preliminary data.</text>
</comment>
<feature type="transmembrane region" description="Helical" evidence="1">
    <location>
        <begin position="6"/>
        <end position="39"/>
    </location>
</feature>
<name>A0ABV2JGP5_9STRE</name>
<evidence type="ECO:0000256" key="1">
    <source>
        <dbReference type="SAM" id="Phobius"/>
    </source>
</evidence>
<reference evidence="2 3" key="1">
    <citation type="submission" date="2024-06" db="EMBL/GenBank/DDBJ databases">
        <title>Genomic Encyclopedia of Type Strains, Phase IV (KMG-IV): sequencing the most valuable type-strain genomes for metagenomic binning, comparative biology and taxonomic classification.</title>
        <authorList>
            <person name="Goeker M."/>
        </authorList>
    </citation>
    <scope>NUCLEOTIDE SEQUENCE [LARGE SCALE GENOMIC DNA]</scope>
    <source>
        <strain evidence="2 3">DSM 28302</strain>
    </source>
</reference>
<dbReference type="Proteomes" id="UP001549037">
    <property type="component" value="Unassembled WGS sequence"/>
</dbReference>
<gene>
    <name evidence="2" type="ORF">ABID28_001041</name>
</gene>